<evidence type="ECO:0000256" key="4">
    <source>
        <dbReference type="ARBA" id="ARBA00023136"/>
    </source>
</evidence>
<evidence type="ECO:0000256" key="1">
    <source>
        <dbReference type="ARBA" id="ARBA00004370"/>
    </source>
</evidence>
<comment type="subcellular location">
    <subcellularLocation>
        <location evidence="1">Membrane</location>
    </subcellularLocation>
</comment>
<reference evidence="6 7" key="1">
    <citation type="submission" date="2017-10" db="EMBL/GenBank/DDBJ databases">
        <title>Genome announcement of Methylocella silvestris TVC from permafrost.</title>
        <authorList>
            <person name="Wang J."/>
            <person name="Geng K."/>
            <person name="Ul-Haque F."/>
            <person name="Crombie A.T."/>
            <person name="Street L.E."/>
            <person name="Wookey P.A."/>
            <person name="Murrell J.C."/>
            <person name="Pratscher J."/>
        </authorList>
    </citation>
    <scope>NUCLEOTIDE SEQUENCE [LARGE SCALE GENOMIC DNA]</scope>
    <source>
        <strain evidence="6 7">TVC</strain>
    </source>
</reference>
<dbReference type="OrthoDB" id="5516290at2"/>
<accession>A0A2J7TK75</accession>
<gene>
    <name evidence="6" type="ORF">CR492_05365</name>
</gene>
<name>A0A2J7TK75_METSI</name>
<feature type="transmembrane region" description="Helical" evidence="5">
    <location>
        <begin position="73"/>
        <end position="92"/>
    </location>
</feature>
<dbReference type="Pfam" id="PF01124">
    <property type="entry name" value="MAPEG"/>
    <property type="match status" value="1"/>
</dbReference>
<dbReference type="Proteomes" id="UP000236286">
    <property type="component" value="Unassembled WGS sequence"/>
</dbReference>
<evidence type="ECO:0000256" key="2">
    <source>
        <dbReference type="ARBA" id="ARBA00022692"/>
    </source>
</evidence>
<dbReference type="RefSeq" id="WP_102842760.1">
    <property type="nucleotide sequence ID" value="NZ_PDZR01000003.1"/>
</dbReference>
<comment type="caution">
    <text evidence="6">The sequence shown here is derived from an EMBL/GenBank/DDBJ whole genome shotgun (WGS) entry which is preliminary data.</text>
</comment>
<dbReference type="GO" id="GO:0016020">
    <property type="term" value="C:membrane"/>
    <property type="evidence" value="ECO:0007669"/>
    <property type="project" value="UniProtKB-SubCell"/>
</dbReference>
<evidence type="ECO:0000313" key="7">
    <source>
        <dbReference type="Proteomes" id="UP000236286"/>
    </source>
</evidence>
<dbReference type="AlphaFoldDB" id="A0A2J7TK75"/>
<proteinExistence type="predicted"/>
<keyword evidence="4 5" id="KW-0472">Membrane</keyword>
<keyword evidence="3 5" id="KW-1133">Transmembrane helix</keyword>
<dbReference type="SUPFAM" id="SSF161084">
    <property type="entry name" value="MAPEG domain-like"/>
    <property type="match status" value="1"/>
</dbReference>
<dbReference type="InterPro" id="IPR023352">
    <property type="entry name" value="MAPEG-like_dom_sf"/>
</dbReference>
<sequence>MSIQSILLPVFVEVALIFALCLWMIAARHGQPADPSEPARAKLISDCFSNQFEIPVLFFALVPLAIMTRKADLLFAVMSWIFVLSRLAHAGIHTTSNRQPHRGALWLLGAVTLAVMWIVFAIRILAAPL</sequence>
<feature type="transmembrane region" description="Helical" evidence="5">
    <location>
        <begin position="104"/>
        <end position="126"/>
    </location>
</feature>
<organism evidence="6 7">
    <name type="scientific">Methylocella silvestris</name>
    <dbReference type="NCBI Taxonomy" id="199596"/>
    <lineage>
        <taxon>Bacteria</taxon>
        <taxon>Pseudomonadati</taxon>
        <taxon>Pseudomonadota</taxon>
        <taxon>Alphaproteobacteria</taxon>
        <taxon>Hyphomicrobiales</taxon>
        <taxon>Beijerinckiaceae</taxon>
        <taxon>Methylocella</taxon>
    </lineage>
</organism>
<protein>
    <recommendedName>
        <fullName evidence="8">MAPEG family protein</fullName>
    </recommendedName>
</protein>
<dbReference type="EMBL" id="PDZR01000003">
    <property type="protein sequence ID" value="PNG27170.1"/>
    <property type="molecule type" value="Genomic_DNA"/>
</dbReference>
<dbReference type="InterPro" id="IPR001129">
    <property type="entry name" value="Membr-assoc_MAPEG"/>
</dbReference>
<evidence type="ECO:0000256" key="5">
    <source>
        <dbReference type="SAM" id="Phobius"/>
    </source>
</evidence>
<evidence type="ECO:0000256" key="3">
    <source>
        <dbReference type="ARBA" id="ARBA00022989"/>
    </source>
</evidence>
<evidence type="ECO:0008006" key="8">
    <source>
        <dbReference type="Google" id="ProtNLM"/>
    </source>
</evidence>
<evidence type="ECO:0000313" key="6">
    <source>
        <dbReference type="EMBL" id="PNG27170.1"/>
    </source>
</evidence>
<feature type="transmembrane region" description="Helical" evidence="5">
    <location>
        <begin position="6"/>
        <end position="26"/>
    </location>
</feature>
<dbReference type="Gene3D" id="1.20.120.550">
    <property type="entry name" value="Membrane associated eicosanoid/glutathione metabolism-like domain"/>
    <property type="match status" value="1"/>
</dbReference>
<feature type="transmembrane region" description="Helical" evidence="5">
    <location>
        <begin position="47"/>
        <end position="67"/>
    </location>
</feature>
<keyword evidence="2 5" id="KW-0812">Transmembrane</keyword>